<gene>
    <name evidence="3" type="ORF">GCM10010269_82340</name>
</gene>
<sequence length="259" mass="27413">MTSGELPLPERRPQHAADGPAGSEDTPHGSAARTGSGPPLLLTVLVDLGIPVGLYYGLTAAGVSDVLALTAGAVVPAVATLARFARTRRVDVLGAFVTTMLVLSIVVSLAGGSARLLLVRDGWLTAVAGLGFLVSLRGRRPLAFGFSRRLLERRTAGGRDWDELWEEEPRFRRIWRVTTVIWGVGLLVDSGIRTLMAYTLPVHVVPALNGAQYGVFTLAMLVIVNIYHARAGLWSVLSPQPGTPMAGGRDPGSGPHSRG</sequence>
<evidence type="ECO:0000256" key="1">
    <source>
        <dbReference type="SAM" id="MobiDB-lite"/>
    </source>
</evidence>
<evidence type="ECO:0000313" key="3">
    <source>
        <dbReference type="EMBL" id="GGS31327.1"/>
    </source>
</evidence>
<dbReference type="AlphaFoldDB" id="A0A918LD73"/>
<proteinExistence type="predicted"/>
<name>A0A918LD73_9ACTN</name>
<feature type="transmembrane region" description="Helical" evidence="2">
    <location>
        <begin position="122"/>
        <end position="139"/>
    </location>
</feature>
<organism evidence="3 4">
    <name type="scientific">Streptomyces humidus</name>
    <dbReference type="NCBI Taxonomy" id="52259"/>
    <lineage>
        <taxon>Bacteria</taxon>
        <taxon>Bacillati</taxon>
        <taxon>Actinomycetota</taxon>
        <taxon>Actinomycetes</taxon>
        <taxon>Kitasatosporales</taxon>
        <taxon>Streptomycetaceae</taxon>
        <taxon>Streptomyces</taxon>
    </lineage>
</organism>
<comment type="caution">
    <text evidence="3">The sequence shown here is derived from an EMBL/GenBank/DDBJ whole genome shotgun (WGS) entry which is preliminary data.</text>
</comment>
<protein>
    <recommendedName>
        <fullName evidence="5">Intracellular septation protein A</fullName>
    </recommendedName>
</protein>
<dbReference type="Proteomes" id="UP000606194">
    <property type="component" value="Unassembled WGS sequence"/>
</dbReference>
<keyword evidence="4" id="KW-1185">Reference proteome</keyword>
<reference evidence="3" key="2">
    <citation type="submission" date="2020-09" db="EMBL/GenBank/DDBJ databases">
        <authorList>
            <person name="Sun Q."/>
            <person name="Ohkuma M."/>
        </authorList>
    </citation>
    <scope>NUCLEOTIDE SEQUENCE</scope>
    <source>
        <strain evidence="3">JCM 4386</strain>
    </source>
</reference>
<reference evidence="3" key="1">
    <citation type="journal article" date="2014" name="Int. J. Syst. Evol. Microbiol.">
        <title>Complete genome sequence of Corynebacterium casei LMG S-19264T (=DSM 44701T), isolated from a smear-ripened cheese.</title>
        <authorList>
            <consortium name="US DOE Joint Genome Institute (JGI-PGF)"/>
            <person name="Walter F."/>
            <person name="Albersmeier A."/>
            <person name="Kalinowski J."/>
            <person name="Ruckert C."/>
        </authorList>
    </citation>
    <scope>NUCLEOTIDE SEQUENCE</scope>
    <source>
        <strain evidence="3">JCM 4386</strain>
    </source>
</reference>
<evidence type="ECO:0000256" key="2">
    <source>
        <dbReference type="SAM" id="Phobius"/>
    </source>
</evidence>
<dbReference type="NCBIfam" id="NF041646">
    <property type="entry name" value="VC0807_fam"/>
    <property type="match status" value="1"/>
</dbReference>
<dbReference type="RefSeq" id="WP_190154439.1">
    <property type="nucleotide sequence ID" value="NZ_BMTL01000071.1"/>
</dbReference>
<evidence type="ECO:0008006" key="5">
    <source>
        <dbReference type="Google" id="ProtNLM"/>
    </source>
</evidence>
<feature type="transmembrane region" description="Helical" evidence="2">
    <location>
        <begin position="180"/>
        <end position="198"/>
    </location>
</feature>
<dbReference type="EMBL" id="BMTL01000071">
    <property type="protein sequence ID" value="GGS31327.1"/>
    <property type="molecule type" value="Genomic_DNA"/>
</dbReference>
<feature type="transmembrane region" description="Helical" evidence="2">
    <location>
        <begin position="66"/>
        <end position="85"/>
    </location>
</feature>
<keyword evidence="2" id="KW-1133">Transmembrane helix</keyword>
<evidence type="ECO:0000313" key="4">
    <source>
        <dbReference type="Proteomes" id="UP000606194"/>
    </source>
</evidence>
<feature type="transmembrane region" description="Helical" evidence="2">
    <location>
        <begin position="92"/>
        <end position="110"/>
    </location>
</feature>
<keyword evidence="2" id="KW-0472">Membrane</keyword>
<feature type="region of interest" description="Disordered" evidence="1">
    <location>
        <begin position="1"/>
        <end position="34"/>
    </location>
</feature>
<accession>A0A918LD73</accession>
<feature type="transmembrane region" description="Helical" evidence="2">
    <location>
        <begin position="210"/>
        <end position="227"/>
    </location>
</feature>
<keyword evidence="2" id="KW-0812">Transmembrane</keyword>